<organism evidence="2 3">
    <name type="scientific">Mycena rosella</name>
    <name type="common">Pink bonnet</name>
    <name type="synonym">Agaricus rosellus</name>
    <dbReference type="NCBI Taxonomy" id="1033263"/>
    <lineage>
        <taxon>Eukaryota</taxon>
        <taxon>Fungi</taxon>
        <taxon>Dikarya</taxon>
        <taxon>Basidiomycota</taxon>
        <taxon>Agaricomycotina</taxon>
        <taxon>Agaricomycetes</taxon>
        <taxon>Agaricomycetidae</taxon>
        <taxon>Agaricales</taxon>
        <taxon>Marasmiineae</taxon>
        <taxon>Mycenaceae</taxon>
        <taxon>Mycena</taxon>
    </lineage>
</organism>
<feature type="compositionally biased region" description="Basic and acidic residues" evidence="1">
    <location>
        <begin position="124"/>
        <end position="134"/>
    </location>
</feature>
<proteinExistence type="predicted"/>
<gene>
    <name evidence="2" type="ORF">B0H17DRAFT_1144603</name>
</gene>
<reference evidence="2" key="1">
    <citation type="submission" date="2023-03" db="EMBL/GenBank/DDBJ databases">
        <title>Massive genome expansion in bonnet fungi (Mycena s.s.) driven by repeated elements and novel gene families across ecological guilds.</title>
        <authorList>
            <consortium name="Lawrence Berkeley National Laboratory"/>
            <person name="Harder C.B."/>
            <person name="Miyauchi S."/>
            <person name="Viragh M."/>
            <person name="Kuo A."/>
            <person name="Thoen E."/>
            <person name="Andreopoulos B."/>
            <person name="Lu D."/>
            <person name="Skrede I."/>
            <person name="Drula E."/>
            <person name="Henrissat B."/>
            <person name="Morin E."/>
            <person name="Kohler A."/>
            <person name="Barry K."/>
            <person name="LaButti K."/>
            <person name="Morin E."/>
            <person name="Salamov A."/>
            <person name="Lipzen A."/>
            <person name="Mereny Z."/>
            <person name="Hegedus B."/>
            <person name="Baldrian P."/>
            <person name="Stursova M."/>
            <person name="Weitz H."/>
            <person name="Taylor A."/>
            <person name="Grigoriev I.V."/>
            <person name="Nagy L.G."/>
            <person name="Martin F."/>
            <person name="Kauserud H."/>
        </authorList>
    </citation>
    <scope>NUCLEOTIDE SEQUENCE</scope>
    <source>
        <strain evidence="2">CBHHK067</strain>
    </source>
</reference>
<evidence type="ECO:0000256" key="1">
    <source>
        <dbReference type="SAM" id="MobiDB-lite"/>
    </source>
</evidence>
<dbReference type="Proteomes" id="UP001221757">
    <property type="component" value="Unassembled WGS sequence"/>
</dbReference>
<accession>A0AAD7CSN8</accession>
<sequence>MSSGAEAPNPSFADKPAESIHFGMRLGYAQSEMANLHSEVGQKASLFVGVQKFSLSIEQSVHLRKQEQWETKAGGGIEVYQGEFMSGRKYGLPHIHNPHGQAPTTRKQEKALFVNYSQAGLAEEEGKGSQDRGTRGSIACPSDLSEGNEKKLWELNEKKKLR</sequence>
<keyword evidence="3" id="KW-1185">Reference proteome</keyword>
<dbReference type="AlphaFoldDB" id="A0AAD7CSN8"/>
<feature type="region of interest" description="Disordered" evidence="1">
    <location>
        <begin position="122"/>
        <end position="144"/>
    </location>
</feature>
<evidence type="ECO:0000313" key="3">
    <source>
        <dbReference type="Proteomes" id="UP001221757"/>
    </source>
</evidence>
<evidence type="ECO:0000313" key="2">
    <source>
        <dbReference type="EMBL" id="KAJ7661726.1"/>
    </source>
</evidence>
<protein>
    <submittedName>
        <fullName evidence="2">Uncharacterized protein</fullName>
    </submittedName>
</protein>
<name>A0AAD7CSN8_MYCRO</name>
<dbReference type="EMBL" id="JARKIE010000248">
    <property type="protein sequence ID" value="KAJ7661726.1"/>
    <property type="molecule type" value="Genomic_DNA"/>
</dbReference>
<comment type="caution">
    <text evidence="2">The sequence shown here is derived from an EMBL/GenBank/DDBJ whole genome shotgun (WGS) entry which is preliminary data.</text>
</comment>